<reference evidence="1" key="1">
    <citation type="journal article" date="2014" name="Front. Microbiol.">
        <title>High frequency of phylogenetically diverse reductive dehalogenase-homologous genes in deep subseafloor sedimentary metagenomes.</title>
        <authorList>
            <person name="Kawai M."/>
            <person name="Futagami T."/>
            <person name="Toyoda A."/>
            <person name="Takaki Y."/>
            <person name="Nishi S."/>
            <person name="Hori S."/>
            <person name="Arai W."/>
            <person name="Tsubouchi T."/>
            <person name="Morono Y."/>
            <person name="Uchiyama I."/>
            <person name="Ito T."/>
            <person name="Fujiyama A."/>
            <person name="Inagaki F."/>
            <person name="Takami H."/>
        </authorList>
    </citation>
    <scope>NUCLEOTIDE SEQUENCE</scope>
    <source>
        <strain evidence="1">Expedition CK06-06</strain>
    </source>
</reference>
<comment type="caution">
    <text evidence="1">The sequence shown here is derived from an EMBL/GenBank/DDBJ whole genome shotgun (WGS) entry which is preliminary data.</text>
</comment>
<dbReference type="EMBL" id="BARV01011087">
    <property type="protein sequence ID" value="GAI03848.1"/>
    <property type="molecule type" value="Genomic_DNA"/>
</dbReference>
<feature type="non-terminal residue" evidence="1">
    <location>
        <position position="1"/>
    </location>
</feature>
<organism evidence="1">
    <name type="scientific">marine sediment metagenome</name>
    <dbReference type="NCBI Taxonomy" id="412755"/>
    <lineage>
        <taxon>unclassified sequences</taxon>
        <taxon>metagenomes</taxon>
        <taxon>ecological metagenomes</taxon>
    </lineage>
</organism>
<accession>X1KB61</accession>
<sequence>FTLRSRGKIEGIVETGIIQEKLELNYFQHNNYIIVWCYK</sequence>
<protein>
    <submittedName>
        <fullName evidence="1">Uncharacterized protein</fullName>
    </submittedName>
</protein>
<evidence type="ECO:0000313" key="1">
    <source>
        <dbReference type="EMBL" id="GAI03848.1"/>
    </source>
</evidence>
<gene>
    <name evidence="1" type="ORF">S06H3_21185</name>
</gene>
<proteinExistence type="predicted"/>
<dbReference type="AlphaFoldDB" id="X1KB61"/>
<name>X1KB61_9ZZZZ</name>